<evidence type="ECO:0000313" key="1">
    <source>
        <dbReference type="EMBL" id="ECJ2326935.1"/>
    </source>
</evidence>
<protein>
    <submittedName>
        <fullName evidence="1">Uncharacterized protein</fullName>
    </submittedName>
</protein>
<gene>
    <name evidence="1" type="ORF">FNJ06_15240</name>
</gene>
<name>A0A5Y3V290_SALER</name>
<dbReference type="EMBL" id="AAIXRY010000016">
    <property type="protein sequence ID" value="ECJ2326935.1"/>
    <property type="molecule type" value="Genomic_DNA"/>
</dbReference>
<proteinExistence type="predicted"/>
<dbReference type="AlphaFoldDB" id="A0A5Y3V290"/>
<organism evidence="1">
    <name type="scientific">Salmonella enterica subsp. salamae</name>
    <dbReference type="NCBI Taxonomy" id="59202"/>
    <lineage>
        <taxon>Bacteria</taxon>
        <taxon>Pseudomonadati</taxon>
        <taxon>Pseudomonadota</taxon>
        <taxon>Gammaproteobacteria</taxon>
        <taxon>Enterobacterales</taxon>
        <taxon>Enterobacteriaceae</taxon>
        <taxon>Salmonella</taxon>
    </lineage>
</organism>
<reference evidence="1" key="1">
    <citation type="submission" date="2019-07" db="EMBL/GenBank/DDBJ databases">
        <authorList>
            <person name="Ashton P.M."/>
            <person name="Dallman T."/>
            <person name="Nair S."/>
            <person name="De Pinna E."/>
            <person name="Peters T."/>
            <person name="Grant K."/>
        </authorList>
    </citation>
    <scope>NUCLEOTIDE SEQUENCE [LARGE SCALE GENOMIC DNA]</scope>
    <source>
        <strain evidence="1">598112</strain>
    </source>
</reference>
<sequence length="67" mass="7746">MPAAGLSSSTFVLKNGWRWPPVFIFRTHYVTFCVNLKKVKSRHDAFLHHKKTSQTGNAWKFSSQYSS</sequence>
<comment type="caution">
    <text evidence="1">The sequence shown here is derived from an EMBL/GenBank/DDBJ whole genome shotgun (WGS) entry which is preliminary data.</text>
</comment>
<accession>A0A5Y3V290</accession>
<dbReference type="Proteomes" id="UP000839824">
    <property type="component" value="Unassembled WGS sequence"/>
</dbReference>